<organism evidence="8 9">
    <name type="scientific">Palleronia pelagia</name>
    <dbReference type="NCBI Taxonomy" id="387096"/>
    <lineage>
        <taxon>Bacteria</taxon>
        <taxon>Pseudomonadati</taxon>
        <taxon>Pseudomonadota</taxon>
        <taxon>Alphaproteobacteria</taxon>
        <taxon>Rhodobacterales</taxon>
        <taxon>Roseobacteraceae</taxon>
        <taxon>Palleronia</taxon>
    </lineage>
</organism>
<feature type="transmembrane region" description="Helical" evidence="7">
    <location>
        <begin position="35"/>
        <end position="54"/>
    </location>
</feature>
<feature type="transmembrane region" description="Helical" evidence="7">
    <location>
        <begin position="250"/>
        <end position="273"/>
    </location>
</feature>
<comment type="subcellular location">
    <subcellularLocation>
        <location evidence="1">Membrane</location>
        <topology evidence="1">Multi-pass membrane protein</topology>
    </subcellularLocation>
</comment>
<feature type="transmembrane region" description="Helical" evidence="7">
    <location>
        <begin position="6"/>
        <end position="23"/>
    </location>
</feature>
<dbReference type="GO" id="GO:0055085">
    <property type="term" value="P:transmembrane transport"/>
    <property type="evidence" value="ECO:0007669"/>
    <property type="project" value="InterPro"/>
</dbReference>
<dbReference type="Pfam" id="PF03547">
    <property type="entry name" value="Mem_trans"/>
    <property type="match status" value="1"/>
</dbReference>
<evidence type="ECO:0000256" key="2">
    <source>
        <dbReference type="ARBA" id="ARBA00022448"/>
    </source>
</evidence>
<dbReference type="EMBL" id="FOCM01000001">
    <property type="protein sequence ID" value="SEM78036.1"/>
    <property type="molecule type" value="Genomic_DNA"/>
</dbReference>
<keyword evidence="9" id="KW-1185">Reference proteome</keyword>
<proteinExistence type="predicted"/>
<evidence type="ECO:0000313" key="8">
    <source>
        <dbReference type="EMBL" id="SEM78036.1"/>
    </source>
</evidence>
<evidence type="ECO:0000256" key="4">
    <source>
        <dbReference type="ARBA" id="ARBA00022692"/>
    </source>
</evidence>
<evidence type="ECO:0000313" key="9">
    <source>
        <dbReference type="Proteomes" id="UP000199372"/>
    </source>
</evidence>
<feature type="transmembrane region" description="Helical" evidence="7">
    <location>
        <begin position="162"/>
        <end position="182"/>
    </location>
</feature>
<evidence type="ECO:0000256" key="6">
    <source>
        <dbReference type="ARBA" id="ARBA00023136"/>
    </source>
</evidence>
<dbReference type="AlphaFoldDB" id="A0A1H8B5I9"/>
<feature type="transmembrane region" description="Helical" evidence="7">
    <location>
        <begin position="66"/>
        <end position="84"/>
    </location>
</feature>
<accession>A0A1H8B5I9</accession>
<gene>
    <name evidence="8" type="ORF">SAMN04488011_101443</name>
</gene>
<feature type="transmembrane region" description="Helical" evidence="7">
    <location>
        <begin position="222"/>
        <end position="244"/>
    </location>
</feature>
<feature type="transmembrane region" description="Helical" evidence="7">
    <location>
        <begin position="127"/>
        <end position="150"/>
    </location>
</feature>
<keyword evidence="6 7" id="KW-0472">Membrane</keyword>
<reference evidence="9" key="1">
    <citation type="submission" date="2016-10" db="EMBL/GenBank/DDBJ databases">
        <authorList>
            <person name="Varghese N."/>
            <person name="Submissions S."/>
        </authorList>
    </citation>
    <scope>NUCLEOTIDE SEQUENCE [LARGE SCALE GENOMIC DNA]</scope>
    <source>
        <strain evidence="9">DSM 26893</strain>
    </source>
</reference>
<evidence type="ECO:0008006" key="10">
    <source>
        <dbReference type="Google" id="ProtNLM"/>
    </source>
</evidence>
<dbReference type="OrthoDB" id="7362338at2"/>
<feature type="transmembrane region" description="Helical" evidence="7">
    <location>
        <begin position="188"/>
        <end position="210"/>
    </location>
</feature>
<dbReference type="InterPro" id="IPR004776">
    <property type="entry name" value="Mem_transp_PIN-like"/>
</dbReference>
<dbReference type="Proteomes" id="UP000199372">
    <property type="component" value="Unassembled WGS sequence"/>
</dbReference>
<dbReference type="GO" id="GO:0016020">
    <property type="term" value="C:membrane"/>
    <property type="evidence" value="ECO:0007669"/>
    <property type="project" value="UniProtKB-SubCell"/>
</dbReference>
<keyword evidence="3" id="KW-1003">Cell membrane</keyword>
<evidence type="ECO:0000256" key="5">
    <source>
        <dbReference type="ARBA" id="ARBA00022989"/>
    </source>
</evidence>
<protein>
    <recommendedName>
        <fullName evidence="10">Malonate transporter</fullName>
    </recommendedName>
</protein>
<dbReference type="PANTHER" id="PTHR36838:SF3">
    <property type="entry name" value="TRANSPORTER AUXIN EFFLUX CARRIER EC FAMILY"/>
    <property type="match status" value="1"/>
</dbReference>
<keyword evidence="5 7" id="KW-1133">Transmembrane helix</keyword>
<keyword evidence="2" id="KW-0813">Transport</keyword>
<evidence type="ECO:0000256" key="1">
    <source>
        <dbReference type="ARBA" id="ARBA00004141"/>
    </source>
</evidence>
<feature type="transmembrane region" description="Helical" evidence="7">
    <location>
        <begin position="280"/>
        <end position="298"/>
    </location>
</feature>
<evidence type="ECO:0000256" key="7">
    <source>
        <dbReference type="SAM" id="Phobius"/>
    </source>
</evidence>
<keyword evidence="4 7" id="KW-0812">Transmembrane</keyword>
<dbReference type="RefSeq" id="WP_091843801.1">
    <property type="nucleotide sequence ID" value="NZ_FOCM01000001.1"/>
</dbReference>
<sequence length="299" mass="30947">MIHILTHDILPVFAMLALGFAMGRGGVVGTVEARAVNRVSFLVLQPALIFPLMAGADLSGVAPRPLAAYALGEVLMFVLAFTIARRVFGRDLREAWLLGMATMFVNSLLYVWPITVLIYGADGVLPVTAVVLLDTAIFFSFFILSMEVMAGGKAWKATLGRIALNPVLLAIAVGALVNVGGVPLPQPVLNALAFAGPAAAPMTLFALGVILSGTALAPTPAIAGIAGLKLLGFPALVFGLAALLAPGSDWSAQMVLTAAGPSGAMPFALALLYGVRTDTIAPVIVWTSILSLFSLAWLA</sequence>
<dbReference type="PANTHER" id="PTHR36838">
    <property type="entry name" value="AUXIN EFFLUX CARRIER FAMILY PROTEIN"/>
    <property type="match status" value="1"/>
</dbReference>
<feature type="transmembrane region" description="Helical" evidence="7">
    <location>
        <begin position="96"/>
        <end position="121"/>
    </location>
</feature>
<name>A0A1H8B5I9_9RHOB</name>
<evidence type="ECO:0000256" key="3">
    <source>
        <dbReference type="ARBA" id="ARBA00022475"/>
    </source>
</evidence>